<sequence length="1156" mass="120097">MGSCCIKPSSAEDYFGVVDRASSGGQNRASPSRSVAAASEKRKHKAPRAIDTPCLAFQDCSRSKGSSMGIGTEKVFEQVYVAQLSCENRSPKRQVVPSSCLDAPQASRLAHPPCTNDGSEGSGKVRSCGIGAMVPINAAPSTPNMSVRTATATTAKPVSLRGSAAAALRRSPKHALLSYAEQYRALQPFLHETLRNRRWRLAFSSDVHGTQLIDACKRAFLEEEAQWRAFEAARLHLSVGGPNTVEDTANHEGPAAVEVPCGGSSVLPSAKIFVPVLALMETSITVPAPLTGRTAASSAALHGVTSAPDGGEALAVDHGHRRSSVVVDSHVCIGLYLQRRPMPGAITSYRRSEVFFFLFLSAIERASTAEAASMGSAGPQEHPTQPVAAVPRPPAMQVGGDEVPSDADREDGGARSSSGRRSSNGTLAYSSVRQERTAQAETHRPRSTSGECSSSEMDKDGAADAATARGGGEGAAGPTFPPPQVSATCTTRAHLHNAKGTTNPTRSVDRHDTGVEAKRSSAFTDAAGGQQDGASENKIHSVPTMPIASALGPPGLQQRPAPPRTPNGSSLPQWRYHAEEIAQHAQQTYPEECDEGKRTCASPGCSHLVRKGEAAEDGSVSEDTFSSASAAPRSGELDSAERTQCRMTREPPTLASSSLLNSNTGGHHARSLFSGAKAPPVCTNSLPAWAAEAVSSVGSPRAPVAPHRTLDPSAAVSTPVFAISPLSMPRASAYSPSAFELHSSHTYEAGYSFALEDDLVSASTTVVSDTSVPGGGLTWREDEDLSSYWPEARQTSDKNSGTHTAFWSPRHGGCGGQEWHSPGSGPQLRLSRVSSLGGEDTAECFTPRVPRERAPGRAATTAFSVLDGVERQPSELIGGRTPPLLPHLNSGGGGGTELPSSPSENQWASVSMNSSPVALNASMAFSAFNAATATAAGGASMTMSSEKDSPGCACSALRCVRPHSTSVEVLPMTPFYEAHADGGAGASSSDVPLHLETPSSSESPPATTEGTIDVYFTSAGAIDVWDSRKGRTPKVPAADVDATGDSENVFVCHRDASGIRWNLPYFWSNDHGMGPASGTTCASLAGATGHSSLFSFIAAQARQGNGATGADAAAGSPSAEILTASLVKTQVCVISSRMMPAAFQRPPPSAAAAPDP</sequence>
<feature type="compositionally biased region" description="Low complexity" evidence="1">
    <location>
        <begin position="28"/>
        <end position="38"/>
    </location>
</feature>
<feature type="region of interest" description="Disordered" evidence="1">
    <location>
        <begin position="371"/>
        <end position="487"/>
    </location>
</feature>
<gene>
    <name evidence="2" type="ORF">ABL78_5321</name>
</gene>
<evidence type="ECO:0000256" key="1">
    <source>
        <dbReference type="SAM" id="MobiDB-lite"/>
    </source>
</evidence>
<evidence type="ECO:0000313" key="2">
    <source>
        <dbReference type="EMBL" id="KPI85611.1"/>
    </source>
</evidence>
<dbReference type="Proteomes" id="UP000038009">
    <property type="component" value="Unassembled WGS sequence"/>
</dbReference>
<feature type="compositionally biased region" description="Low complexity" evidence="1">
    <location>
        <begin position="414"/>
        <end position="423"/>
    </location>
</feature>
<feature type="region of interest" description="Disordered" evidence="1">
    <location>
        <begin position="981"/>
        <end position="1009"/>
    </location>
</feature>
<organism evidence="2 3">
    <name type="scientific">Leptomonas seymouri</name>
    <dbReference type="NCBI Taxonomy" id="5684"/>
    <lineage>
        <taxon>Eukaryota</taxon>
        <taxon>Discoba</taxon>
        <taxon>Euglenozoa</taxon>
        <taxon>Kinetoplastea</taxon>
        <taxon>Metakinetoplastina</taxon>
        <taxon>Trypanosomatida</taxon>
        <taxon>Trypanosomatidae</taxon>
        <taxon>Leishmaniinae</taxon>
        <taxon>Leptomonas</taxon>
    </lineage>
</organism>
<dbReference type="OMA" id="VDSHVCI"/>
<proteinExistence type="predicted"/>
<dbReference type="OrthoDB" id="10638390at2759"/>
<protein>
    <submittedName>
        <fullName evidence="2">Uncharacterized protein</fullName>
    </submittedName>
</protein>
<feature type="region of interest" description="Disordered" evidence="1">
    <location>
        <begin position="876"/>
        <end position="908"/>
    </location>
</feature>
<feature type="region of interest" description="Disordered" evidence="1">
    <location>
        <begin position="520"/>
        <end position="571"/>
    </location>
</feature>
<feature type="compositionally biased region" description="Basic and acidic residues" evidence="1">
    <location>
        <begin position="635"/>
        <end position="649"/>
    </location>
</feature>
<comment type="caution">
    <text evidence="2">The sequence shown here is derived from an EMBL/GenBank/DDBJ whole genome shotgun (WGS) entry which is preliminary data.</text>
</comment>
<feature type="compositionally biased region" description="Basic and acidic residues" evidence="1">
    <location>
        <begin position="433"/>
        <end position="444"/>
    </location>
</feature>
<evidence type="ECO:0000313" key="3">
    <source>
        <dbReference type="Proteomes" id="UP000038009"/>
    </source>
</evidence>
<feature type="region of interest" description="Disordered" evidence="1">
    <location>
        <begin position="612"/>
        <end position="668"/>
    </location>
</feature>
<reference evidence="2 3" key="1">
    <citation type="journal article" date="2015" name="PLoS Pathog.">
        <title>Leptomonas seymouri: Adaptations to the Dixenous Life Cycle Analyzed by Genome Sequencing, Transcriptome Profiling and Co-infection with Leishmania donovani.</title>
        <authorList>
            <person name="Kraeva N."/>
            <person name="Butenko A."/>
            <person name="Hlavacova J."/>
            <person name="Kostygov A."/>
            <person name="Myskova J."/>
            <person name="Grybchuk D."/>
            <person name="Lestinova T."/>
            <person name="Votypka J."/>
            <person name="Volf P."/>
            <person name="Opperdoes F."/>
            <person name="Flegontov P."/>
            <person name="Lukes J."/>
            <person name="Yurchenko V."/>
        </authorList>
    </citation>
    <scope>NUCLEOTIDE SEQUENCE [LARGE SCALE GENOMIC DNA]</scope>
    <source>
        <strain evidence="2 3">ATCC 30220</strain>
    </source>
</reference>
<keyword evidence="3" id="KW-1185">Reference proteome</keyword>
<feature type="region of interest" description="Disordered" evidence="1">
    <location>
        <begin position="20"/>
        <end position="46"/>
    </location>
</feature>
<feature type="compositionally biased region" description="Low complexity" evidence="1">
    <location>
        <begin position="986"/>
        <end position="1009"/>
    </location>
</feature>
<dbReference type="AlphaFoldDB" id="A0A0N1IJD8"/>
<dbReference type="EMBL" id="LJSK01000176">
    <property type="protein sequence ID" value="KPI85611.1"/>
    <property type="molecule type" value="Genomic_DNA"/>
</dbReference>
<name>A0A0N1IJD8_LEPSE</name>
<dbReference type="VEuPathDB" id="TriTrypDB:Lsey_0176_0010"/>
<feature type="compositionally biased region" description="Polar residues" evidence="1">
    <location>
        <begin position="898"/>
        <end position="908"/>
    </location>
</feature>
<accession>A0A0N1IJD8</accession>